<dbReference type="EMBL" id="JACIJK010000001">
    <property type="protein sequence ID" value="MBB5713215.1"/>
    <property type="molecule type" value="Genomic_DNA"/>
</dbReference>
<name>A0A7W9B9T0_9SPHN</name>
<organism evidence="1 2">
    <name type="scientific">Sphingomonas aerophila</name>
    <dbReference type="NCBI Taxonomy" id="1344948"/>
    <lineage>
        <taxon>Bacteria</taxon>
        <taxon>Pseudomonadati</taxon>
        <taxon>Pseudomonadota</taxon>
        <taxon>Alphaproteobacteria</taxon>
        <taxon>Sphingomonadales</taxon>
        <taxon>Sphingomonadaceae</taxon>
        <taxon>Sphingomonas</taxon>
    </lineage>
</organism>
<protein>
    <submittedName>
        <fullName evidence="1">Uncharacterized protein</fullName>
    </submittedName>
</protein>
<dbReference type="Proteomes" id="UP000546200">
    <property type="component" value="Unassembled WGS sequence"/>
</dbReference>
<sequence length="233" mass="25002">MMLPLVLATVGVQAAQPPHSDGPIAAQERSIRLPRSCDAKAQQASLSNLSESDAAMLLTSAGSSPRIGKVTGGFSITGVCAPAVSSLFPAVVFGGTDFYGIAYPTFDSLIPTKPFSELPDPFTPPSTVRKLKGAKFELGGVLRYGGGIPFETHQRLSFWSNSSGSVIGLIDCLGSSATPPCTIGNILYRTKHRVRKVSYTPSMHSTYKQLRFWITERTGRQDYVEADYLAAPR</sequence>
<evidence type="ECO:0000313" key="2">
    <source>
        <dbReference type="Proteomes" id="UP000546200"/>
    </source>
</evidence>
<gene>
    <name evidence="1" type="ORF">FHS94_000034</name>
</gene>
<comment type="caution">
    <text evidence="1">The sequence shown here is derived from an EMBL/GenBank/DDBJ whole genome shotgun (WGS) entry which is preliminary data.</text>
</comment>
<proteinExistence type="predicted"/>
<evidence type="ECO:0000313" key="1">
    <source>
        <dbReference type="EMBL" id="MBB5713215.1"/>
    </source>
</evidence>
<keyword evidence="2" id="KW-1185">Reference proteome</keyword>
<reference evidence="1 2" key="1">
    <citation type="submission" date="2020-08" db="EMBL/GenBank/DDBJ databases">
        <title>Genomic Encyclopedia of Type Strains, Phase IV (KMG-IV): sequencing the most valuable type-strain genomes for metagenomic binning, comparative biology and taxonomic classification.</title>
        <authorList>
            <person name="Goeker M."/>
        </authorList>
    </citation>
    <scope>NUCLEOTIDE SEQUENCE [LARGE SCALE GENOMIC DNA]</scope>
    <source>
        <strain evidence="1 2">DSM 100044</strain>
    </source>
</reference>
<accession>A0A7W9B9T0</accession>
<dbReference type="AlphaFoldDB" id="A0A7W9B9T0"/>